<reference evidence="2 3" key="1">
    <citation type="submission" date="2020-11" db="EMBL/GenBank/DDBJ databases">
        <title>Arthrobacter antarcticus sp. nov., isolated from Antarctic Soil.</title>
        <authorList>
            <person name="Li J."/>
        </authorList>
    </citation>
    <scope>NUCLEOTIDE SEQUENCE [LARGE SCALE GENOMIC DNA]</scope>
    <source>
        <strain evidence="2 3">Z1-20</strain>
    </source>
</reference>
<comment type="caution">
    <text evidence="2">The sequence shown here is derived from an EMBL/GenBank/DDBJ whole genome shotgun (WGS) entry which is preliminary data.</text>
</comment>
<protein>
    <submittedName>
        <fullName evidence="2">Uncharacterized protein</fullName>
    </submittedName>
</protein>
<sequence>MREPSTLLLYLTGIILVLRAPYALRTKASRPGWLAGTFGLLAVICLGFVIPIPELDAVLGSAGYWNILGSTSAILSFHFMYQAILIHTSREAARFYYPGLMLAIACCSACFALIDDKQERFVSVEGFIATLIDQPWTALYLSIYLGSVGIISLLSLYAVWQTAPRSKVFIAGFSLVSLGNAIDIGLLWLQHTKIVGPNVPAFLYKVYIALFFAGVIILCGGFLRGSFYSLLRYHRFLYYAVRIWRILAHTEAKSPNWLAVFLDPKNACYQGLILVRDFMALGGFILNSSELTLTHRADDLLTEFPLTNSS</sequence>
<keyword evidence="1" id="KW-0472">Membrane</keyword>
<evidence type="ECO:0000256" key="1">
    <source>
        <dbReference type="SAM" id="Phobius"/>
    </source>
</evidence>
<evidence type="ECO:0000313" key="3">
    <source>
        <dbReference type="Proteomes" id="UP000655366"/>
    </source>
</evidence>
<keyword evidence="1" id="KW-1133">Transmembrane helix</keyword>
<feature type="transmembrane region" description="Helical" evidence="1">
    <location>
        <begin position="6"/>
        <end position="24"/>
    </location>
</feature>
<keyword evidence="3" id="KW-1185">Reference proteome</keyword>
<feature type="transmembrane region" description="Helical" evidence="1">
    <location>
        <begin position="31"/>
        <end position="52"/>
    </location>
</feature>
<proteinExistence type="predicted"/>
<feature type="transmembrane region" description="Helical" evidence="1">
    <location>
        <begin position="168"/>
        <end position="189"/>
    </location>
</feature>
<organism evidence="2 3">
    <name type="scientific">Arthrobacter terrae</name>
    <dbReference type="NCBI Taxonomy" id="2935737"/>
    <lineage>
        <taxon>Bacteria</taxon>
        <taxon>Bacillati</taxon>
        <taxon>Actinomycetota</taxon>
        <taxon>Actinomycetes</taxon>
        <taxon>Micrococcales</taxon>
        <taxon>Micrococcaceae</taxon>
        <taxon>Arthrobacter</taxon>
    </lineage>
</organism>
<dbReference type="RefSeq" id="WP_196398060.1">
    <property type="nucleotide sequence ID" value="NZ_JADNYM010000025.1"/>
</dbReference>
<dbReference type="EMBL" id="JADNYM010000025">
    <property type="protein sequence ID" value="MBG0741124.1"/>
    <property type="molecule type" value="Genomic_DNA"/>
</dbReference>
<accession>A0A931CTH0</accession>
<keyword evidence="1" id="KW-0812">Transmembrane</keyword>
<evidence type="ECO:0000313" key="2">
    <source>
        <dbReference type="EMBL" id="MBG0741124.1"/>
    </source>
</evidence>
<dbReference type="AlphaFoldDB" id="A0A931CTH0"/>
<feature type="transmembrane region" description="Helical" evidence="1">
    <location>
        <begin position="64"/>
        <end position="83"/>
    </location>
</feature>
<gene>
    <name evidence="2" type="ORF">IV500_17270</name>
</gene>
<name>A0A931CTH0_9MICC</name>
<feature type="transmembrane region" description="Helical" evidence="1">
    <location>
        <begin position="95"/>
        <end position="114"/>
    </location>
</feature>
<feature type="transmembrane region" description="Helical" evidence="1">
    <location>
        <begin position="201"/>
        <end position="223"/>
    </location>
</feature>
<dbReference type="Proteomes" id="UP000655366">
    <property type="component" value="Unassembled WGS sequence"/>
</dbReference>
<feature type="transmembrane region" description="Helical" evidence="1">
    <location>
        <begin position="134"/>
        <end position="156"/>
    </location>
</feature>